<keyword evidence="1" id="KW-1133">Transmembrane helix</keyword>
<feature type="transmembrane region" description="Helical" evidence="1">
    <location>
        <begin position="64"/>
        <end position="86"/>
    </location>
</feature>
<dbReference type="Proteomes" id="UP000037178">
    <property type="component" value="Unassembled WGS sequence"/>
</dbReference>
<keyword evidence="3" id="KW-1185">Reference proteome</keyword>
<evidence type="ECO:0000313" key="3">
    <source>
        <dbReference type="Proteomes" id="UP000037178"/>
    </source>
</evidence>
<dbReference type="EMBL" id="LFTY01000002">
    <property type="protein sequence ID" value="KMW57822.1"/>
    <property type="molecule type" value="Genomic_DNA"/>
</dbReference>
<organism evidence="2 3">
    <name type="scientific">Candidatus Rhodobacter oscarellae</name>
    <dbReference type="NCBI Taxonomy" id="1675527"/>
    <lineage>
        <taxon>Bacteria</taxon>
        <taxon>Pseudomonadati</taxon>
        <taxon>Pseudomonadota</taxon>
        <taxon>Alphaproteobacteria</taxon>
        <taxon>Rhodobacterales</taxon>
        <taxon>Rhodobacter group</taxon>
        <taxon>Rhodobacter</taxon>
    </lineage>
</organism>
<protein>
    <recommendedName>
        <fullName evidence="4">VanZ-like domain-containing protein</fullName>
    </recommendedName>
</protein>
<accession>A0A0J9E510</accession>
<evidence type="ECO:0000256" key="1">
    <source>
        <dbReference type="SAM" id="Phobius"/>
    </source>
</evidence>
<comment type="caution">
    <text evidence="2">The sequence shown here is derived from an EMBL/GenBank/DDBJ whole genome shotgun (WGS) entry which is preliminary data.</text>
</comment>
<proteinExistence type="predicted"/>
<feature type="transmembrane region" description="Helical" evidence="1">
    <location>
        <begin position="20"/>
        <end position="52"/>
    </location>
</feature>
<gene>
    <name evidence="2" type="ORF">AIOL_002790</name>
</gene>
<sequence>MWLGVVATNLEMPTDTMPLVYGLCFAVLTVALIDLLGYVSVIMGLVAIANLIEYAQIVVPGRSASAIDFIAGLAGIIVAALLVWAARTLLSRGDHSGPELSMSADAEQRI</sequence>
<dbReference type="AlphaFoldDB" id="A0A0J9E510"/>
<evidence type="ECO:0000313" key="2">
    <source>
        <dbReference type="EMBL" id="KMW57822.1"/>
    </source>
</evidence>
<evidence type="ECO:0008006" key="4">
    <source>
        <dbReference type="Google" id="ProtNLM"/>
    </source>
</evidence>
<reference evidence="2 3" key="1">
    <citation type="submission" date="2015-06" db="EMBL/GenBank/DDBJ databases">
        <title>Draft genome sequence of an Alphaproteobacteria species associated to the Mediterranean sponge Oscarella lobularis.</title>
        <authorList>
            <person name="Jourda C."/>
            <person name="Santini S."/>
            <person name="Claverie J.-M."/>
        </authorList>
    </citation>
    <scope>NUCLEOTIDE SEQUENCE [LARGE SCALE GENOMIC DNA]</scope>
    <source>
        <strain evidence="2">IGS</strain>
    </source>
</reference>
<keyword evidence="1" id="KW-0812">Transmembrane</keyword>
<dbReference type="PATRIC" id="fig|1675527.3.peg.2920"/>
<name>A0A0J9E510_9RHOB</name>
<keyword evidence="1" id="KW-0472">Membrane</keyword>